<dbReference type="Gene3D" id="3.30.530.20">
    <property type="match status" value="1"/>
</dbReference>
<gene>
    <name evidence="4" type="ordered locus">HCH_01217</name>
</gene>
<organism evidence="4 5">
    <name type="scientific">Hahella chejuensis (strain KCTC 2396)</name>
    <dbReference type="NCBI Taxonomy" id="349521"/>
    <lineage>
        <taxon>Bacteria</taxon>
        <taxon>Pseudomonadati</taxon>
        <taxon>Pseudomonadota</taxon>
        <taxon>Gammaproteobacteria</taxon>
        <taxon>Oceanospirillales</taxon>
        <taxon>Hahellaceae</taxon>
        <taxon>Hahella</taxon>
    </lineage>
</organism>
<dbReference type="eggNOG" id="COG2867">
    <property type="taxonomic scope" value="Bacteria"/>
</dbReference>
<proteinExistence type="inferred from homology"/>
<name>Q2SMN4_HAHCH</name>
<dbReference type="InterPro" id="IPR005031">
    <property type="entry name" value="COQ10_START"/>
</dbReference>
<comment type="similarity">
    <text evidence="1">Belongs to the ribosome association toxin RatA family.</text>
</comment>
<evidence type="ECO:0000259" key="3">
    <source>
        <dbReference type="Pfam" id="PF03364"/>
    </source>
</evidence>
<dbReference type="SUPFAM" id="SSF55961">
    <property type="entry name" value="Bet v1-like"/>
    <property type="match status" value="1"/>
</dbReference>
<feature type="domain" description="Coenzyme Q-binding protein COQ10 START" evidence="3">
    <location>
        <begin position="12"/>
        <end position="137"/>
    </location>
</feature>
<dbReference type="CDD" id="cd07813">
    <property type="entry name" value="COQ10p_like"/>
    <property type="match status" value="1"/>
</dbReference>
<dbReference type="STRING" id="349521.HCH_01217"/>
<dbReference type="HOGENOM" id="CLU_079653_3_1_6"/>
<dbReference type="GO" id="GO:0045333">
    <property type="term" value="P:cellular respiration"/>
    <property type="evidence" value="ECO:0007669"/>
    <property type="project" value="InterPro"/>
</dbReference>
<evidence type="ECO:0000313" key="4">
    <source>
        <dbReference type="EMBL" id="ABC28090.1"/>
    </source>
</evidence>
<dbReference type="PANTHER" id="PTHR12901">
    <property type="entry name" value="SPERM PROTEIN HOMOLOG"/>
    <property type="match status" value="1"/>
</dbReference>
<accession>Q2SMN4</accession>
<evidence type="ECO:0000256" key="2">
    <source>
        <dbReference type="ARBA" id="ARBA00022649"/>
    </source>
</evidence>
<evidence type="ECO:0000256" key="1">
    <source>
        <dbReference type="ARBA" id="ARBA00008918"/>
    </source>
</evidence>
<dbReference type="Pfam" id="PF03364">
    <property type="entry name" value="Polyketide_cyc"/>
    <property type="match status" value="1"/>
</dbReference>
<dbReference type="EMBL" id="CP000155">
    <property type="protein sequence ID" value="ABC28090.1"/>
    <property type="molecule type" value="Genomic_DNA"/>
</dbReference>
<dbReference type="Proteomes" id="UP000000238">
    <property type="component" value="Chromosome"/>
</dbReference>
<dbReference type="RefSeq" id="WP_011395163.1">
    <property type="nucleotide sequence ID" value="NC_007645.1"/>
</dbReference>
<dbReference type="KEGG" id="hch:HCH_01217"/>
<dbReference type="GO" id="GO:0048039">
    <property type="term" value="F:ubiquinone binding"/>
    <property type="evidence" value="ECO:0007669"/>
    <property type="project" value="InterPro"/>
</dbReference>
<dbReference type="AlphaFoldDB" id="Q2SMN4"/>
<evidence type="ECO:0000313" key="5">
    <source>
        <dbReference type="Proteomes" id="UP000000238"/>
    </source>
</evidence>
<reference evidence="4 5" key="1">
    <citation type="journal article" date="2005" name="Nucleic Acids Res.">
        <title>Genomic blueprint of Hahella chejuensis, a marine microbe producing an algicidal agent.</title>
        <authorList>
            <person name="Jeong H."/>
            <person name="Yim J.H."/>
            <person name="Lee C."/>
            <person name="Choi S.-H."/>
            <person name="Park Y.K."/>
            <person name="Yoon S.H."/>
            <person name="Hur C.-G."/>
            <person name="Kang H.-Y."/>
            <person name="Kim D."/>
            <person name="Lee H.H."/>
            <person name="Park K.H."/>
            <person name="Park S.-H."/>
            <person name="Park H.-S."/>
            <person name="Lee H.K."/>
            <person name="Oh T.K."/>
            <person name="Kim J.F."/>
        </authorList>
    </citation>
    <scope>NUCLEOTIDE SEQUENCE [LARGE SCALE GENOMIC DNA]</scope>
    <source>
        <strain evidence="4 5">KCTC 2396</strain>
    </source>
</reference>
<dbReference type="InterPro" id="IPR044996">
    <property type="entry name" value="COQ10-like"/>
</dbReference>
<dbReference type="PANTHER" id="PTHR12901:SF10">
    <property type="entry name" value="COENZYME Q-BINDING PROTEIN COQ10, MITOCHONDRIAL"/>
    <property type="match status" value="1"/>
</dbReference>
<keyword evidence="2" id="KW-1277">Toxin-antitoxin system</keyword>
<protein>
    <submittedName>
        <fullName evidence="4">Oligoketide cyclase/lipid transport protein</fullName>
    </submittedName>
</protein>
<dbReference type="InterPro" id="IPR023393">
    <property type="entry name" value="START-like_dom_sf"/>
</dbReference>
<sequence length="145" mass="16122">MRLPQISRSALVTYSAERMYDLVNDVRAYPEFLPWCGMTEVIQESSDEMLARIQVSKGSVRHAFTTRNSLVRPSEIILTLVDGPFRKLQGRWSFLALDEAACKVALALEYELTGALTGVALGPVFSQAAGTMVDAFCKRAQAIYR</sequence>
<keyword evidence="5" id="KW-1185">Reference proteome</keyword>